<evidence type="ECO:0000256" key="2">
    <source>
        <dbReference type="ARBA" id="ARBA00010447"/>
    </source>
</evidence>
<dbReference type="GO" id="GO:0006534">
    <property type="term" value="P:cysteine metabolic process"/>
    <property type="evidence" value="ECO:0007669"/>
    <property type="project" value="UniProtKB-UniRule"/>
</dbReference>
<dbReference type="InterPro" id="IPR015424">
    <property type="entry name" value="PyrdxlP-dep_Trfase"/>
</dbReference>
<proteinExistence type="inferred from homology"/>
<evidence type="ECO:0000256" key="8">
    <source>
        <dbReference type="RuleBase" id="RU004506"/>
    </source>
</evidence>
<dbReference type="InterPro" id="IPR015421">
    <property type="entry name" value="PyrdxlP-dep_Trfase_major"/>
</dbReference>
<comment type="cofactor">
    <cofactor evidence="1 7">
        <name>pyridoxal 5'-phosphate</name>
        <dbReference type="ChEBI" id="CHEBI:597326"/>
    </cofactor>
</comment>
<keyword evidence="5 8" id="KW-0663">Pyridoxal phosphate</keyword>
<comment type="catalytic activity">
    <reaction evidence="6 8">
        <text>(sulfur carrier)-H + L-cysteine = (sulfur carrier)-SH + L-alanine</text>
        <dbReference type="Rhea" id="RHEA:43892"/>
        <dbReference type="Rhea" id="RHEA-COMP:14737"/>
        <dbReference type="Rhea" id="RHEA-COMP:14739"/>
        <dbReference type="ChEBI" id="CHEBI:29917"/>
        <dbReference type="ChEBI" id="CHEBI:35235"/>
        <dbReference type="ChEBI" id="CHEBI:57972"/>
        <dbReference type="ChEBI" id="CHEBI:64428"/>
        <dbReference type="EC" id="2.8.1.7"/>
    </reaction>
</comment>
<reference evidence="10" key="1">
    <citation type="submission" date="2021-03" db="EMBL/GenBank/DDBJ databases">
        <authorList>
            <person name="Jaffe A."/>
        </authorList>
    </citation>
    <scope>NUCLEOTIDE SEQUENCE</scope>
    <source>
        <strain evidence="10">RIFCSPLOWO2_01_FULL_AR10_48_17</strain>
    </source>
</reference>
<comment type="similarity">
    <text evidence="2 8">Belongs to the class-V pyridoxal-phosphate-dependent aminotransferase family. Csd subfamily.</text>
</comment>
<dbReference type="Gene3D" id="3.40.640.10">
    <property type="entry name" value="Type I PLP-dependent aspartate aminotransferase-like (Major domain)"/>
    <property type="match status" value="1"/>
</dbReference>
<dbReference type="PROSITE" id="PS00595">
    <property type="entry name" value="AA_TRANSFER_CLASS_5"/>
    <property type="match status" value="1"/>
</dbReference>
<evidence type="ECO:0000256" key="4">
    <source>
        <dbReference type="ARBA" id="ARBA00022679"/>
    </source>
</evidence>
<evidence type="ECO:0000256" key="6">
    <source>
        <dbReference type="ARBA" id="ARBA00050776"/>
    </source>
</evidence>
<dbReference type="SUPFAM" id="SSF53383">
    <property type="entry name" value="PLP-dependent transferases"/>
    <property type="match status" value="1"/>
</dbReference>
<dbReference type="Proteomes" id="UP000675968">
    <property type="component" value="Unassembled WGS sequence"/>
</dbReference>
<comment type="function">
    <text evidence="8">Catalyzes the removal of elemental sulfur and selenium atoms from L-cysteine, L-cystine, L-selenocysteine, and L-selenocystine to produce L-alanine.</text>
</comment>
<feature type="domain" description="Aminotransferase class V" evidence="9">
    <location>
        <begin position="23"/>
        <end position="394"/>
    </location>
</feature>
<gene>
    <name evidence="10" type="ORF">J4215_05515</name>
</gene>
<dbReference type="PANTHER" id="PTHR43586">
    <property type="entry name" value="CYSTEINE DESULFURASE"/>
    <property type="match status" value="1"/>
</dbReference>
<protein>
    <recommendedName>
        <fullName evidence="3 8">Cysteine desulfurase</fullName>
        <ecNumber evidence="3 8">2.8.1.7</ecNumber>
    </recommendedName>
</protein>
<reference evidence="10" key="2">
    <citation type="submission" date="2021-05" db="EMBL/GenBank/DDBJ databases">
        <title>Protein family content uncovers lineage relationships and bacterial pathway maintenance mechanisms in DPANN archaea.</title>
        <authorList>
            <person name="Castelle C.J."/>
            <person name="Meheust R."/>
            <person name="Jaffe A.L."/>
            <person name="Seitz K."/>
            <person name="Gong X."/>
            <person name="Baker B.J."/>
            <person name="Banfield J.F."/>
        </authorList>
    </citation>
    <scope>NUCLEOTIDE SEQUENCE</scope>
    <source>
        <strain evidence="10">RIFCSPLOWO2_01_FULL_AR10_48_17</strain>
    </source>
</reference>
<dbReference type="EMBL" id="JAGVWC010000011">
    <property type="protein sequence ID" value="MBS3062012.1"/>
    <property type="molecule type" value="Genomic_DNA"/>
</dbReference>
<evidence type="ECO:0000256" key="1">
    <source>
        <dbReference type="ARBA" id="ARBA00001933"/>
    </source>
</evidence>
<evidence type="ECO:0000313" key="11">
    <source>
        <dbReference type="Proteomes" id="UP000675968"/>
    </source>
</evidence>
<keyword evidence="4 8" id="KW-0808">Transferase</keyword>
<dbReference type="NCBIfam" id="TIGR01979">
    <property type="entry name" value="sufS"/>
    <property type="match status" value="1"/>
</dbReference>
<evidence type="ECO:0000256" key="3">
    <source>
        <dbReference type="ARBA" id="ARBA00012239"/>
    </source>
</evidence>
<sequence>MNTTDIRRDFPVLERKINGKHLVYLDNAATSLKPKQVSDAMHRYYIEMPANVHRGLHRLSEQASQIYEESHKTVAKFINSSETEIAYMQNATAAINAVMYSLLESGKLDHKEIVISRAEHHANLVPWQFAAKKAHATLKFVDLNPDYTLNMDDLEQKISDQTAIVAMAHITNTVAAINDVAKIAKISHDHGALCLVDGAQSVPHLPIDVKKIDCDFLAFSAHKMLGPTGIGVLYGKEKQLDAMEPFLYGGSMIHSVTLETSTWNKLPDKFEAGTPPIGEAFGFQAAVQYLKKIGMTEVREHEKQLVGYALKKMSAIDGLRIYGPKDPKKQGGIILFDYPRLGCHELALAMDEANNIAIRSGMHCAEPIVSSINPNGLCRASFYIYNTEEEIDLLATTLEELLGAFS</sequence>
<dbReference type="PANTHER" id="PTHR43586:SF8">
    <property type="entry name" value="CYSTEINE DESULFURASE 1, CHLOROPLASTIC"/>
    <property type="match status" value="1"/>
</dbReference>
<organism evidence="10 11">
    <name type="scientific">Candidatus Iainarchaeum sp</name>
    <dbReference type="NCBI Taxonomy" id="3101447"/>
    <lineage>
        <taxon>Archaea</taxon>
        <taxon>Candidatus Iainarchaeota</taxon>
        <taxon>Candidatus Iainarchaeia</taxon>
        <taxon>Candidatus Iainarchaeales</taxon>
        <taxon>Candidatus Iainarchaeaceae</taxon>
        <taxon>Candidatus Iainarchaeum</taxon>
    </lineage>
</organism>
<name>A0A8T4L7Y1_9ARCH</name>
<dbReference type="InterPro" id="IPR020578">
    <property type="entry name" value="Aminotrans_V_PyrdxlP_BS"/>
</dbReference>
<dbReference type="InterPro" id="IPR000192">
    <property type="entry name" value="Aminotrans_V_dom"/>
</dbReference>
<evidence type="ECO:0000259" key="9">
    <source>
        <dbReference type="Pfam" id="PF00266"/>
    </source>
</evidence>
<dbReference type="Gene3D" id="3.90.1150.10">
    <property type="entry name" value="Aspartate Aminotransferase, domain 1"/>
    <property type="match status" value="1"/>
</dbReference>
<evidence type="ECO:0000256" key="5">
    <source>
        <dbReference type="ARBA" id="ARBA00022898"/>
    </source>
</evidence>
<evidence type="ECO:0000256" key="7">
    <source>
        <dbReference type="RuleBase" id="RU004504"/>
    </source>
</evidence>
<dbReference type="InterPro" id="IPR010970">
    <property type="entry name" value="Cys_dSase_SufS"/>
</dbReference>
<evidence type="ECO:0000313" key="10">
    <source>
        <dbReference type="EMBL" id="MBS3062012.1"/>
    </source>
</evidence>
<comment type="caution">
    <text evidence="10">The sequence shown here is derived from an EMBL/GenBank/DDBJ whole genome shotgun (WGS) entry which is preliminary data.</text>
</comment>
<dbReference type="GO" id="GO:0031071">
    <property type="term" value="F:cysteine desulfurase activity"/>
    <property type="evidence" value="ECO:0007669"/>
    <property type="project" value="UniProtKB-UniRule"/>
</dbReference>
<accession>A0A8T4L7Y1</accession>
<dbReference type="CDD" id="cd06453">
    <property type="entry name" value="SufS_like"/>
    <property type="match status" value="1"/>
</dbReference>
<dbReference type="EC" id="2.8.1.7" evidence="3 8"/>
<dbReference type="InterPro" id="IPR015422">
    <property type="entry name" value="PyrdxlP-dep_Trfase_small"/>
</dbReference>
<dbReference type="AlphaFoldDB" id="A0A8T4L7Y1"/>
<dbReference type="Pfam" id="PF00266">
    <property type="entry name" value="Aminotran_5"/>
    <property type="match status" value="1"/>
</dbReference>
<dbReference type="GO" id="GO:0030170">
    <property type="term" value="F:pyridoxal phosphate binding"/>
    <property type="evidence" value="ECO:0007669"/>
    <property type="project" value="UniProtKB-UniRule"/>
</dbReference>